<proteinExistence type="predicted"/>
<evidence type="ECO:0000313" key="5">
    <source>
        <dbReference type="Proteomes" id="UP001370348"/>
    </source>
</evidence>
<feature type="chain" id="PRO_5047392983" evidence="2">
    <location>
        <begin position="25"/>
        <end position="343"/>
    </location>
</feature>
<name>A0ABZ2LZ24_9BACT</name>
<organism evidence="4 5">
    <name type="scientific">Pendulispora albinea</name>
    <dbReference type="NCBI Taxonomy" id="2741071"/>
    <lineage>
        <taxon>Bacteria</taxon>
        <taxon>Pseudomonadati</taxon>
        <taxon>Myxococcota</taxon>
        <taxon>Myxococcia</taxon>
        <taxon>Myxococcales</taxon>
        <taxon>Sorangiineae</taxon>
        <taxon>Pendulisporaceae</taxon>
        <taxon>Pendulispora</taxon>
    </lineage>
</organism>
<feature type="signal peptide" evidence="2">
    <location>
        <begin position="1"/>
        <end position="24"/>
    </location>
</feature>
<feature type="region of interest" description="Disordered" evidence="1">
    <location>
        <begin position="252"/>
        <end position="289"/>
    </location>
</feature>
<keyword evidence="2" id="KW-0732">Signal</keyword>
<dbReference type="PROSITE" id="PS51841">
    <property type="entry name" value="LTD"/>
    <property type="match status" value="1"/>
</dbReference>
<feature type="domain" description="LTD" evidence="3">
    <location>
        <begin position="36"/>
        <end position="190"/>
    </location>
</feature>
<evidence type="ECO:0000259" key="3">
    <source>
        <dbReference type="PROSITE" id="PS51841"/>
    </source>
</evidence>
<evidence type="ECO:0000313" key="4">
    <source>
        <dbReference type="EMBL" id="WXB16193.1"/>
    </source>
</evidence>
<sequence>MGRSAGVLLLGGLGSMAAMGGAAAMVACAREDEAPDVRATTSEALPLGVGDGLVISRVYGGGGNNGAPYNRDFVEIFNRSNGAVSLAGLSLQYGGGTRNFGAVTGDAGVATAVFAFPDRIVEPGRYFLVALSTGANGVALPNPIDGDGILALSATEGKIALARSTAPLNCGGTSRCGNHPDIIDMVGYGGGTDYEGRATPALSNVNAAFRNARGCADTNDNAADFTVGQVASLAPRNSATAAVDCSTLPLDAGDDDANDDSGAAPVDGGFGTKDAGRTPFDSGPAPRYSADGRFTNELDATCACRAAGMPGDAKLGLGVGGALGLLLLRTTRRTKRRSSLPRR</sequence>
<evidence type="ECO:0000256" key="2">
    <source>
        <dbReference type="SAM" id="SignalP"/>
    </source>
</evidence>
<gene>
    <name evidence="4" type="ORF">LZC94_02710</name>
</gene>
<dbReference type="EMBL" id="CP089984">
    <property type="protein sequence ID" value="WXB16193.1"/>
    <property type="molecule type" value="Genomic_DNA"/>
</dbReference>
<dbReference type="InterPro" id="IPR001322">
    <property type="entry name" value="Lamin_tail_dom"/>
</dbReference>
<reference evidence="4 5" key="1">
    <citation type="submission" date="2021-12" db="EMBL/GenBank/DDBJ databases">
        <title>Discovery of the Pendulisporaceae a myxobacterial family with distinct sporulation behavior and unique specialized metabolism.</title>
        <authorList>
            <person name="Garcia R."/>
            <person name="Popoff A."/>
            <person name="Bader C.D."/>
            <person name="Loehr J."/>
            <person name="Walesch S."/>
            <person name="Walt C."/>
            <person name="Boldt J."/>
            <person name="Bunk B."/>
            <person name="Haeckl F.J.F.P.J."/>
            <person name="Gunesch A.P."/>
            <person name="Birkelbach J."/>
            <person name="Nuebel U."/>
            <person name="Pietschmann T."/>
            <person name="Bach T."/>
            <person name="Mueller R."/>
        </authorList>
    </citation>
    <scope>NUCLEOTIDE SEQUENCE [LARGE SCALE GENOMIC DNA]</scope>
    <source>
        <strain evidence="4 5">MSr11954</strain>
    </source>
</reference>
<dbReference type="Proteomes" id="UP001370348">
    <property type="component" value="Chromosome"/>
</dbReference>
<evidence type="ECO:0000256" key="1">
    <source>
        <dbReference type="SAM" id="MobiDB-lite"/>
    </source>
</evidence>
<dbReference type="Pfam" id="PF00932">
    <property type="entry name" value="LTD"/>
    <property type="match status" value="1"/>
</dbReference>
<protein>
    <submittedName>
        <fullName evidence="4">Lamin tail domain-containing protein</fullName>
    </submittedName>
</protein>
<keyword evidence="5" id="KW-1185">Reference proteome</keyword>
<accession>A0ABZ2LZ24</accession>
<dbReference type="PROSITE" id="PS51257">
    <property type="entry name" value="PROKAR_LIPOPROTEIN"/>
    <property type="match status" value="1"/>
</dbReference>
<dbReference type="RefSeq" id="WP_394825822.1">
    <property type="nucleotide sequence ID" value="NZ_CP089984.1"/>
</dbReference>